<name>A0ABQ6ZDV4_9GAMM</name>
<accession>A0ABQ6ZDV4</accession>
<reference evidence="1 2" key="1">
    <citation type="submission" date="2017-10" db="EMBL/GenBank/DDBJ databases">
        <title>Whole genome sequencing of members of genus Pseudoxanthomonas.</title>
        <authorList>
            <person name="Kumar S."/>
            <person name="Bansal K."/>
            <person name="Kaur A."/>
            <person name="Patil P."/>
            <person name="Sharma S."/>
            <person name="Patil P.B."/>
        </authorList>
    </citation>
    <scope>NUCLEOTIDE SEQUENCE [LARGE SCALE GENOMIC DNA]</scope>
    <source>
        <strain evidence="1 2">DSM 17109</strain>
    </source>
</reference>
<dbReference type="RefSeq" id="WP_162338820.1">
    <property type="nucleotide sequence ID" value="NZ_JBHSRQ010000007.1"/>
</dbReference>
<sequence length="290" mass="32563">MKYLKGERVVHPGMPTWGVGEVLEEGGEDHVRIFFVGAGEKKLSLKHVTPLRVSGSEAVHPVLDNLRISKSASAIRYKSLPESIQIFLAQFPEGFRGERFARHERDYKDKANRQASDLLGKEPFDALLAAGDHAEVVRRALKLINSTNLIYPGEKISLRDGLKSEAGRSLFSLALHGLLHGDNSFESRFSGFAKVLDGIGAGKWTTATYFPFFLHPDRYMFVKPTITQFAAELCGFELNYTPQLNWRTYHSVLGFSRYLFDALAELEPRDMIDVQSFMWCIAPGTYADGE</sequence>
<organism evidence="1 2">
    <name type="scientific">Pseudoxanthomonas japonensis</name>
    <dbReference type="NCBI Taxonomy" id="69284"/>
    <lineage>
        <taxon>Bacteria</taxon>
        <taxon>Pseudomonadati</taxon>
        <taxon>Pseudomonadota</taxon>
        <taxon>Gammaproteobacteria</taxon>
        <taxon>Lysobacterales</taxon>
        <taxon>Lysobacteraceae</taxon>
        <taxon>Pseudoxanthomonas</taxon>
    </lineage>
</organism>
<evidence type="ECO:0000313" key="2">
    <source>
        <dbReference type="Proteomes" id="UP000781710"/>
    </source>
</evidence>
<evidence type="ECO:0008006" key="3">
    <source>
        <dbReference type="Google" id="ProtNLM"/>
    </source>
</evidence>
<dbReference type="Proteomes" id="UP000781710">
    <property type="component" value="Unassembled WGS sequence"/>
</dbReference>
<comment type="caution">
    <text evidence="1">The sequence shown here is derived from an EMBL/GenBank/DDBJ whole genome shotgun (WGS) entry which is preliminary data.</text>
</comment>
<evidence type="ECO:0000313" key="1">
    <source>
        <dbReference type="EMBL" id="KAF1723490.1"/>
    </source>
</evidence>
<dbReference type="EMBL" id="PDWW01000027">
    <property type="protein sequence ID" value="KAF1723490.1"/>
    <property type="molecule type" value="Genomic_DNA"/>
</dbReference>
<protein>
    <recommendedName>
        <fullName evidence="3">DUF3553 domain-containing protein</fullName>
    </recommendedName>
</protein>
<dbReference type="Pfam" id="PF12073">
    <property type="entry name" value="DUF3553"/>
    <property type="match status" value="1"/>
</dbReference>
<dbReference type="InterPro" id="IPR021938">
    <property type="entry name" value="DUF3553"/>
</dbReference>
<keyword evidence="2" id="KW-1185">Reference proteome</keyword>
<proteinExistence type="predicted"/>
<gene>
    <name evidence="1" type="ORF">CSC78_15755</name>
</gene>